<feature type="compositionally biased region" description="Basic and acidic residues" evidence="1">
    <location>
        <begin position="402"/>
        <end position="423"/>
    </location>
</feature>
<gene>
    <name evidence="2" type="ORF">FOZ61_000665</name>
</gene>
<accession>A0A7J6KTD6</accession>
<comment type="caution">
    <text evidence="2">The sequence shown here is derived from an EMBL/GenBank/DDBJ whole genome shotgun (WGS) entry which is preliminary data.</text>
</comment>
<feature type="compositionally biased region" description="Basic and acidic residues" evidence="1">
    <location>
        <begin position="533"/>
        <end position="544"/>
    </location>
</feature>
<dbReference type="EMBL" id="JABAHT010001127">
    <property type="protein sequence ID" value="KAF4650104.1"/>
    <property type="molecule type" value="Genomic_DNA"/>
</dbReference>
<dbReference type="GO" id="GO:0003676">
    <property type="term" value="F:nucleic acid binding"/>
    <property type="evidence" value="ECO:0007669"/>
    <property type="project" value="InterPro"/>
</dbReference>
<dbReference type="SUPFAM" id="SSF57756">
    <property type="entry name" value="Retrovirus zinc finger-like domains"/>
    <property type="match status" value="1"/>
</dbReference>
<feature type="compositionally biased region" description="Basic and acidic residues" evidence="1">
    <location>
        <begin position="433"/>
        <end position="443"/>
    </location>
</feature>
<name>A0A7J6KTD6_PEROL</name>
<sequence>MGTDPVSTHGCVADCNLQSGHRPHEMMARGPFANRAFCRRFAAAHMLEASVVPSCRVTYCATILGVCSKVAPNSPRAVRLAASKTSPDLDWDTLATLPPMRCAARLLGVISNCAGYSASFFSNRAGTPIGHSLTALCVDWEILPHRDAIRQDSDSLGAAVRASGKNLSDIAKRWTFEGVDQKLTAALAQSCGSTAPLKLWAYVNLWPRDLAEKLKSELLKEIYTEDGEVDRTCELLAWTHLTQSGKGLTAEERKAIDTQYPRWMAACSRVLDKMVQARQKYQSLTDPKLSVVGLLEEWATLPSLAGHGRRGRVTSLLEKERKLYTKLDAHPEGTTLSWVTRKACYLSILKAFPRVKRSGESFIMLFQSVKSSQSYEEVLDVLSRHAYKSGYKDADELLGGGDEDRAQATTNGKREHRDDDIPRPKFRPPNSRNGRERREKRPDPQAVLTSKSPGSSEQGRKRPTSFFATEQDGPAKKRSRLTAIDHAKANGVTESLAKERVEKGQCAICGSADHFARACPKNSRSATKPGGTRSHEDSRKTNRDETVLLTMGKAEVLAGTVEVSTPGPAVGGRSRLVHARAGFDTMCSQNLITKGIVDLLEATPVEGEQVRLQTAGGIREANDRGLVTWGRSTGPQG</sequence>
<protein>
    <recommendedName>
        <fullName evidence="4">CCHC-type domain-containing protein</fullName>
    </recommendedName>
</protein>
<dbReference type="Proteomes" id="UP000570595">
    <property type="component" value="Unassembled WGS sequence"/>
</dbReference>
<evidence type="ECO:0000256" key="1">
    <source>
        <dbReference type="SAM" id="MobiDB-lite"/>
    </source>
</evidence>
<dbReference type="OrthoDB" id="456381at2759"/>
<organism evidence="2 3">
    <name type="scientific">Perkinsus olseni</name>
    <name type="common">Perkinsus atlanticus</name>
    <dbReference type="NCBI Taxonomy" id="32597"/>
    <lineage>
        <taxon>Eukaryota</taxon>
        <taxon>Sar</taxon>
        <taxon>Alveolata</taxon>
        <taxon>Perkinsozoa</taxon>
        <taxon>Perkinsea</taxon>
        <taxon>Perkinsida</taxon>
        <taxon>Perkinsidae</taxon>
        <taxon>Perkinsus</taxon>
    </lineage>
</organism>
<feature type="region of interest" description="Disordered" evidence="1">
    <location>
        <begin position="519"/>
        <end position="544"/>
    </location>
</feature>
<reference evidence="2 3" key="1">
    <citation type="submission" date="2020-04" db="EMBL/GenBank/DDBJ databases">
        <title>Perkinsus olseni comparative genomics.</title>
        <authorList>
            <person name="Bogema D.R."/>
        </authorList>
    </citation>
    <scope>NUCLEOTIDE SEQUENCE [LARGE SCALE GENOMIC DNA]</scope>
    <source>
        <strain evidence="2">ATCC PRA-179</strain>
    </source>
</reference>
<evidence type="ECO:0000313" key="2">
    <source>
        <dbReference type="EMBL" id="KAF4650104.1"/>
    </source>
</evidence>
<feature type="compositionally biased region" description="Polar residues" evidence="1">
    <location>
        <begin position="447"/>
        <end position="457"/>
    </location>
</feature>
<proteinExistence type="predicted"/>
<evidence type="ECO:0000313" key="3">
    <source>
        <dbReference type="Proteomes" id="UP000570595"/>
    </source>
</evidence>
<dbReference type="InterPro" id="IPR036875">
    <property type="entry name" value="Znf_CCHC_sf"/>
</dbReference>
<dbReference type="Gene3D" id="4.10.60.10">
    <property type="entry name" value="Zinc finger, CCHC-type"/>
    <property type="match status" value="1"/>
</dbReference>
<feature type="region of interest" description="Disordered" evidence="1">
    <location>
        <begin position="394"/>
        <end position="479"/>
    </location>
</feature>
<evidence type="ECO:0008006" key="4">
    <source>
        <dbReference type="Google" id="ProtNLM"/>
    </source>
</evidence>
<dbReference type="GO" id="GO:0008270">
    <property type="term" value="F:zinc ion binding"/>
    <property type="evidence" value="ECO:0007669"/>
    <property type="project" value="InterPro"/>
</dbReference>
<dbReference type="AlphaFoldDB" id="A0A7J6KTD6"/>